<feature type="compositionally biased region" description="Basic and acidic residues" evidence="1">
    <location>
        <begin position="132"/>
        <end position="141"/>
    </location>
</feature>
<protein>
    <submittedName>
        <fullName evidence="2">Uncharacterized protein</fullName>
    </submittedName>
</protein>
<dbReference type="RefSeq" id="WP_289841428.1">
    <property type="nucleotide sequence ID" value="NZ_CATKSH010000011.1"/>
</dbReference>
<comment type="caution">
    <text evidence="2">The sequence shown here is derived from an EMBL/GenBank/DDBJ whole genome shotgun (WGS) entry which is preliminary data.</text>
</comment>
<keyword evidence="3" id="KW-1185">Reference proteome</keyword>
<name>A0AA35VBD8_9PROT</name>
<feature type="compositionally biased region" description="Acidic residues" evidence="1">
    <location>
        <begin position="122"/>
        <end position="131"/>
    </location>
</feature>
<evidence type="ECO:0000256" key="1">
    <source>
        <dbReference type="SAM" id="MobiDB-lite"/>
    </source>
</evidence>
<sequence length="141" mass="15721">MSDDPMEAPEEDRGWSVRIIDLSGASDDDDGVVEVVKGFLDLPHANAFARAYVRDSLERCRQSGVTGREVLEAWYAFGEDAVVVDAGDDGWKSTTELDDFVAQPATAMERDWRAIDPRRLVDEDEFPDDLTDDRPEDPAEA</sequence>
<proteinExistence type="predicted"/>
<dbReference type="Proteomes" id="UP001176960">
    <property type="component" value="Unassembled WGS sequence"/>
</dbReference>
<evidence type="ECO:0000313" key="2">
    <source>
        <dbReference type="EMBL" id="CAI9121172.1"/>
    </source>
</evidence>
<dbReference type="EMBL" id="CATKSH010000011">
    <property type="protein sequence ID" value="CAI9121172.1"/>
    <property type="molecule type" value="Genomic_DNA"/>
</dbReference>
<gene>
    <name evidence="2" type="ORF">LMG32879_002018</name>
</gene>
<dbReference type="AlphaFoldDB" id="A0AA35VBD8"/>
<feature type="region of interest" description="Disordered" evidence="1">
    <location>
        <begin position="118"/>
        <end position="141"/>
    </location>
</feature>
<organism evidence="2 3">
    <name type="scientific">Brytella acorum</name>
    <dbReference type="NCBI Taxonomy" id="2959299"/>
    <lineage>
        <taxon>Bacteria</taxon>
        <taxon>Pseudomonadati</taxon>
        <taxon>Pseudomonadota</taxon>
        <taxon>Alphaproteobacteria</taxon>
        <taxon>Acetobacterales</taxon>
        <taxon>Acetobacteraceae</taxon>
        <taxon>Brytella</taxon>
    </lineage>
</organism>
<evidence type="ECO:0000313" key="3">
    <source>
        <dbReference type="Proteomes" id="UP001176960"/>
    </source>
</evidence>
<reference evidence="2" key="1">
    <citation type="submission" date="2023-03" db="EMBL/GenBank/DDBJ databases">
        <authorList>
            <person name="Cleenwerck I."/>
        </authorList>
    </citation>
    <scope>NUCLEOTIDE SEQUENCE</scope>
    <source>
        <strain evidence="2">LMG 32879</strain>
    </source>
</reference>
<accession>A0AA35VBD8</accession>